<gene>
    <name evidence="2" type="ORF">Cni_G18998</name>
</gene>
<evidence type="ECO:0000313" key="3">
    <source>
        <dbReference type="Proteomes" id="UP001327560"/>
    </source>
</evidence>
<evidence type="ECO:0000256" key="1">
    <source>
        <dbReference type="SAM" id="Phobius"/>
    </source>
</evidence>
<dbReference type="AlphaFoldDB" id="A0AAQ3QGJ9"/>
<protein>
    <submittedName>
        <fullName evidence="2">Uncharacterized protein</fullName>
    </submittedName>
</protein>
<accession>A0AAQ3QGJ9</accession>
<keyword evidence="1" id="KW-0472">Membrane</keyword>
<sequence length="110" mass="12984">MPCFFYLKLFSIACHFPCSEWHTLFFGVVSMSHSSGSCMPAAFPGGPILLWSLILLGHLFGILAWLWYMFHATDYFGRLQRRRAHYAHIFSQELIERHIRLKHSQIYEDF</sequence>
<keyword evidence="3" id="KW-1185">Reference proteome</keyword>
<evidence type="ECO:0000313" key="2">
    <source>
        <dbReference type="EMBL" id="WOL10244.1"/>
    </source>
</evidence>
<keyword evidence="1" id="KW-1133">Transmembrane helix</keyword>
<organism evidence="2 3">
    <name type="scientific">Canna indica</name>
    <name type="common">Indian-shot</name>
    <dbReference type="NCBI Taxonomy" id="4628"/>
    <lineage>
        <taxon>Eukaryota</taxon>
        <taxon>Viridiplantae</taxon>
        <taxon>Streptophyta</taxon>
        <taxon>Embryophyta</taxon>
        <taxon>Tracheophyta</taxon>
        <taxon>Spermatophyta</taxon>
        <taxon>Magnoliopsida</taxon>
        <taxon>Liliopsida</taxon>
        <taxon>Zingiberales</taxon>
        <taxon>Cannaceae</taxon>
        <taxon>Canna</taxon>
    </lineage>
</organism>
<name>A0AAQ3QGJ9_9LILI</name>
<dbReference type="Proteomes" id="UP001327560">
    <property type="component" value="Chromosome 6"/>
</dbReference>
<reference evidence="2 3" key="1">
    <citation type="submission" date="2023-10" db="EMBL/GenBank/DDBJ databases">
        <title>Chromosome-scale genome assembly provides insights into flower coloration mechanisms of Canna indica.</title>
        <authorList>
            <person name="Li C."/>
        </authorList>
    </citation>
    <scope>NUCLEOTIDE SEQUENCE [LARGE SCALE GENOMIC DNA]</scope>
    <source>
        <tissue evidence="2">Flower</tissue>
    </source>
</reference>
<feature type="transmembrane region" description="Helical" evidence="1">
    <location>
        <begin position="48"/>
        <end position="70"/>
    </location>
</feature>
<dbReference type="EMBL" id="CP136895">
    <property type="protein sequence ID" value="WOL10244.1"/>
    <property type="molecule type" value="Genomic_DNA"/>
</dbReference>
<keyword evidence="1" id="KW-0812">Transmembrane</keyword>
<proteinExistence type="predicted"/>